<sequence>MCGRACRCGGGSVAAFLPGHEDDEERHPAQPQLLWVDLACGGAGLGWSGGTDTSGDHARQEDIAVAVVPGTAYIEAGVHHQVTRTLQRQWDEHLLGREGHGETNNVENWNFREGRRGLHEEPADCGDGSRCRHRGTPPPVGFHHHPDTIPAAGLGRLGGLLAEAIR</sequence>
<evidence type="ECO:0000313" key="1">
    <source>
        <dbReference type="EMBL" id="KAK8398207.1"/>
    </source>
</evidence>
<proteinExistence type="predicted"/>
<dbReference type="AlphaFoldDB" id="A0AAW0UJ59"/>
<organism evidence="1 2">
    <name type="scientific">Scylla paramamosain</name>
    <name type="common">Mud crab</name>
    <dbReference type="NCBI Taxonomy" id="85552"/>
    <lineage>
        <taxon>Eukaryota</taxon>
        <taxon>Metazoa</taxon>
        <taxon>Ecdysozoa</taxon>
        <taxon>Arthropoda</taxon>
        <taxon>Crustacea</taxon>
        <taxon>Multicrustacea</taxon>
        <taxon>Malacostraca</taxon>
        <taxon>Eumalacostraca</taxon>
        <taxon>Eucarida</taxon>
        <taxon>Decapoda</taxon>
        <taxon>Pleocyemata</taxon>
        <taxon>Brachyura</taxon>
        <taxon>Eubrachyura</taxon>
        <taxon>Portunoidea</taxon>
        <taxon>Portunidae</taxon>
        <taxon>Portuninae</taxon>
        <taxon>Scylla</taxon>
    </lineage>
</organism>
<comment type="caution">
    <text evidence="1">The sequence shown here is derived from an EMBL/GenBank/DDBJ whole genome shotgun (WGS) entry which is preliminary data.</text>
</comment>
<dbReference type="Proteomes" id="UP001487740">
    <property type="component" value="Unassembled WGS sequence"/>
</dbReference>
<accession>A0AAW0UJ59</accession>
<keyword evidence="2" id="KW-1185">Reference proteome</keyword>
<reference evidence="1 2" key="1">
    <citation type="submission" date="2023-03" db="EMBL/GenBank/DDBJ databases">
        <title>High-quality genome of Scylla paramamosain provides insights in environmental adaptation.</title>
        <authorList>
            <person name="Zhang L."/>
        </authorList>
    </citation>
    <scope>NUCLEOTIDE SEQUENCE [LARGE SCALE GENOMIC DNA]</scope>
    <source>
        <strain evidence="1">LZ_2023a</strain>
        <tissue evidence="1">Muscle</tissue>
    </source>
</reference>
<protein>
    <submittedName>
        <fullName evidence="1">Uncharacterized protein</fullName>
    </submittedName>
</protein>
<evidence type="ECO:0000313" key="2">
    <source>
        <dbReference type="Proteomes" id="UP001487740"/>
    </source>
</evidence>
<dbReference type="EMBL" id="JARAKH010000012">
    <property type="protein sequence ID" value="KAK8398207.1"/>
    <property type="molecule type" value="Genomic_DNA"/>
</dbReference>
<gene>
    <name evidence="1" type="ORF">O3P69_003844</name>
</gene>
<name>A0AAW0UJ59_SCYPA</name>